<feature type="transmembrane region" description="Helical" evidence="5">
    <location>
        <begin position="52"/>
        <end position="72"/>
    </location>
</feature>
<keyword evidence="2 5" id="KW-0812">Transmembrane</keyword>
<evidence type="ECO:0000256" key="3">
    <source>
        <dbReference type="ARBA" id="ARBA00022989"/>
    </source>
</evidence>
<protein>
    <submittedName>
        <fullName evidence="6">DoxX family protein</fullName>
    </submittedName>
</protein>
<dbReference type="InterPro" id="IPR032808">
    <property type="entry name" value="DoxX"/>
</dbReference>
<comment type="caution">
    <text evidence="6">The sequence shown here is derived from an EMBL/GenBank/DDBJ whole genome shotgun (WGS) entry which is preliminary data.</text>
</comment>
<reference evidence="7" key="1">
    <citation type="submission" date="2018-09" db="EMBL/GenBank/DDBJ databases">
        <authorList>
            <person name="Tuo L."/>
        </authorList>
    </citation>
    <scope>NUCLEOTIDE SEQUENCE [LARGE SCALE GENOMIC DNA]</scope>
    <source>
        <strain evidence="7">M2BS4Y-1</strain>
    </source>
</reference>
<dbReference type="EMBL" id="QYRN01000003">
    <property type="protein sequence ID" value="RIY02053.1"/>
    <property type="molecule type" value="Genomic_DNA"/>
</dbReference>
<dbReference type="AlphaFoldDB" id="A0A3A1WUF4"/>
<accession>A0A3A1WUF4</accession>
<keyword evidence="4 5" id="KW-0472">Membrane</keyword>
<organism evidence="6 7">
    <name type="scientific">Aureimonas flava</name>
    <dbReference type="NCBI Taxonomy" id="2320271"/>
    <lineage>
        <taxon>Bacteria</taxon>
        <taxon>Pseudomonadati</taxon>
        <taxon>Pseudomonadota</taxon>
        <taxon>Alphaproteobacteria</taxon>
        <taxon>Hyphomicrobiales</taxon>
        <taxon>Aurantimonadaceae</taxon>
        <taxon>Aureimonas</taxon>
    </lineage>
</organism>
<dbReference type="OrthoDB" id="7064507at2"/>
<keyword evidence="7" id="KW-1185">Reference proteome</keyword>
<keyword evidence="3 5" id="KW-1133">Transmembrane helix</keyword>
<proteinExistence type="predicted"/>
<evidence type="ECO:0000256" key="1">
    <source>
        <dbReference type="ARBA" id="ARBA00004141"/>
    </source>
</evidence>
<gene>
    <name evidence="6" type="ORF">D3218_07045</name>
</gene>
<dbReference type="GO" id="GO:0016020">
    <property type="term" value="C:membrane"/>
    <property type="evidence" value="ECO:0007669"/>
    <property type="project" value="UniProtKB-SubCell"/>
</dbReference>
<sequence>MPSAIAQLLDRRWFPPLARLILTFCFWGSGLAKLADFETATAEMAYFGFSPPALVAALVIAVQLVGSALVVLDRAAWLGAGILATFTGLTILLVHDFWAMTGPDATAHFHTATEHVTVIGAMMVAALLSRRTRAARPTSAPRPTAA</sequence>
<comment type="subcellular location">
    <subcellularLocation>
        <location evidence="1">Membrane</location>
        <topology evidence="1">Multi-pass membrane protein</topology>
    </subcellularLocation>
</comment>
<evidence type="ECO:0000256" key="2">
    <source>
        <dbReference type="ARBA" id="ARBA00022692"/>
    </source>
</evidence>
<feature type="transmembrane region" description="Helical" evidence="5">
    <location>
        <begin position="107"/>
        <end position="128"/>
    </location>
</feature>
<dbReference type="RefSeq" id="WP_119539190.1">
    <property type="nucleotide sequence ID" value="NZ_QYRN01000003.1"/>
</dbReference>
<evidence type="ECO:0000256" key="4">
    <source>
        <dbReference type="ARBA" id="ARBA00023136"/>
    </source>
</evidence>
<feature type="transmembrane region" description="Helical" evidence="5">
    <location>
        <begin position="12"/>
        <end position="32"/>
    </location>
</feature>
<evidence type="ECO:0000313" key="6">
    <source>
        <dbReference type="EMBL" id="RIY02053.1"/>
    </source>
</evidence>
<dbReference type="Proteomes" id="UP000265750">
    <property type="component" value="Unassembled WGS sequence"/>
</dbReference>
<feature type="transmembrane region" description="Helical" evidence="5">
    <location>
        <begin position="77"/>
        <end position="95"/>
    </location>
</feature>
<evidence type="ECO:0000313" key="7">
    <source>
        <dbReference type="Proteomes" id="UP000265750"/>
    </source>
</evidence>
<dbReference type="Pfam" id="PF07681">
    <property type="entry name" value="DoxX"/>
    <property type="match status" value="1"/>
</dbReference>
<evidence type="ECO:0000256" key="5">
    <source>
        <dbReference type="SAM" id="Phobius"/>
    </source>
</evidence>
<name>A0A3A1WUF4_9HYPH</name>